<dbReference type="PANTHER" id="PTHR31757">
    <property type="entry name" value="SLL0781 PROTEIN"/>
    <property type="match status" value="1"/>
</dbReference>
<evidence type="ECO:0000313" key="2">
    <source>
        <dbReference type="EMBL" id="QWG22850.1"/>
    </source>
</evidence>
<proteinExistence type="predicted"/>
<dbReference type="AlphaFoldDB" id="A0A975NXL5"/>
<sequence>MSRPPLPPFTRETAAQKARMAEDAWNSRDPERVALAYTEDSVWRNRAEFLQGRPAIVAFLTRKWAKEREYRLIKDLWAFDENRIAVRFQYEWHDDAGQWHRSYGNEQWEFDDKGLMRRREASINDHPIAETDRRFLWTAPGPRPADVAGLSESPF</sequence>
<gene>
    <name evidence="2" type="ORF">KMZ93_23325</name>
</gene>
<dbReference type="Pfam" id="PF07080">
    <property type="entry name" value="DUF1348"/>
    <property type="match status" value="1"/>
</dbReference>
<dbReference type="PANTHER" id="PTHR31757:SF0">
    <property type="entry name" value="SLL0781 PROTEIN"/>
    <property type="match status" value="1"/>
</dbReference>
<evidence type="ECO:0000313" key="3">
    <source>
        <dbReference type="Proteomes" id="UP000676951"/>
    </source>
</evidence>
<name>A0A975NXL5_9BRAD</name>
<dbReference type="EMBL" id="CP076136">
    <property type="protein sequence ID" value="QWG22850.1"/>
    <property type="molecule type" value="Genomic_DNA"/>
</dbReference>
<dbReference type="RefSeq" id="WP_215603613.1">
    <property type="nucleotide sequence ID" value="NZ_CP076136.1"/>
</dbReference>
<dbReference type="SUPFAM" id="SSF54427">
    <property type="entry name" value="NTF2-like"/>
    <property type="match status" value="1"/>
</dbReference>
<evidence type="ECO:0000256" key="1">
    <source>
        <dbReference type="SAM" id="MobiDB-lite"/>
    </source>
</evidence>
<dbReference type="Proteomes" id="UP000676951">
    <property type="component" value="Chromosome"/>
</dbReference>
<dbReference type="InterPro" id="IPR009783">
    <property type="entry name" value="DUF1348"/>
</dbReference>
<protein>
    <submittedName>
        <fullName evidence="2">Nuclear transport factor 2 family protein</fullName>
    </submittedName>
</protein>
<accession>A0A975NXL5</accession>
<reference evidence="2 3" key="1">
    <citation type="submission" date="2021-06" db="EMBL/GenBank/DDBJ databases">
        <title>Bradyrhizobium sp. S2-11-4 Genome sequencing.</title>
        <authorList>
            <person name="Jin L."/>
        </authorList>
    </citation>
    <scope>NUCLEOTIDE SEQUENCE [LARGE SCALE GENOMIC DNA]</scope>
    <source>
        <strain evidence="2 3">S2-11-4</strain>
    </source>
</reference>
<feature type="region of interest" description="Disordered" evidence="1">
    <location>
        <begin position="1"/>
        <end position="24"/>
    </location>
</feature>
<keyword evidence="3" id="KW-1185">Reference proteome</keyword>
<dbReference type="Gene3D" id="3.10.450.50">
    <property type="match status" value="1"/>
</dbReference>
<dbReference type="InterPro" id="IPR032710">
    <property type="entry name" value="NTF2-like_dom_sf"/>
</dbReference>
<organism evidence="2 3">
    <name type="scientific">Bradyrhizobium sediminis</name>
    <dbReference type="NCBI Taxonomy" id="2840469"/>
    <lineage>
        <taxon>Bacteria</taxon>
        <taxon>Pseudomonadati</taxon>
        <taxon>Pseudomonadota</taxon>
        <taxon>Alphaproteobacteria</taxon>
        <taxon>Hyphomicrobiales</taxon>
        <taxon>Nitrobacteraceae</taxon>
        <taxon>Bradyrhizobium</taxon>
    </lineage>
</organism>